<protein>
    <submittedName>
        <fullName evidence="5">Mannitol 1-phosphate dehydrogenase</fullName>
    </submittedName>
</protein>
<keyword evidence="6" id="KW-1185">Reference proteome</keyword>
<dbReference type="Pfam" id="PF01494">
    <property type="entry name" value="FAD_binding_3"/>
    <property type="match status" value="1"/>
</dbReference>
<organism evidence="5 6">
    <name type="scientific">Lasallia pustulata</name>
    <dbReference type="NCBI Taxonomy" id="136370"/>
    <lineage>
        <taxon>Eukaryota</taxon>
        <taxon>Fungi</taxon>
        <taxon>Dikarya</taxon>
        <taxon>Ascomycota</taxon>
        <taxon>Pezizomycotina</taxon>
        <taxon>Lecanoromycetes</taxon>
        <taxon>OSLEUM clade</taxon>
        <taxon>Umbilicariomycetidae</taxon>
        <taxon>Umbilicariales</taxon>
        <taxon>Umbilicariaceae</taxon>
        <taxon>Lasallia</taxon>
    </lineage>
</organism>
<dbReference type="PANTHER" id="PTHR46720:SF3">
    <property type="entry name" value="FAD-BINDING DOMAIN-CONTAINING PROTEIN-RELATED"/>
    <property type="match status" value="1"/>
</dbReference>
<evidence type="ECO:0000259" key="4">
    <source>
        <dbReference type="Pfam" id="PF01494"/>
    </source>
</evidence>
<dbReference type="InterPro" id="IPR002938">
    <property type="entry name" value="FAD-bd"/>
</dbReference>
<dbReference type="PANTHER" id="PTHR46720">
    <property type="entry name" value="HYDROXYLASE, PUTATIVE (AFU_ORTHOLOGUE AFUA_3G01460)-RELATED"/>
    <property type="match status" value="1"/>
</dbReference>
<proteinExistence type="predicted"/>
<evidence type="ECO:0000256" key="3">
    <source>
        <dbReference type="ARBA" id="ARBA00023002"/>
    </source>
</evidence>
<evidence type="ECO:0000313" key="6">
    <source>
        <dbReference type="Proteomes" id="UP000192927"/>
    </source>
</evidence>
<dbReference type="SUPFAM" id="SSF51905">
    <property type="entry name" value="FAD/NAD(P)-binding domain"/>
    <property type="match status" value="1"/>
</dbReference>
<dbReference type="GO" id="GO:0044550">
    <property type="term" value="P:secondary metabolite biosynthetic process"/>
    <property type="evidence" value="ECO:0007669"/>
    <property type="project" value="TreeGrafter"/>
</dbReference>
<evidence type="ECO:0000256" key="2">
    <source>
        <dbReference type="ARBA" id="ARBA00022827"/>
    </source>
</evidence>
<dbReference type="SUPFAM" id="SSF54373">
    <property type="entry name" value="FAD-linked reductases, C-terminal domain"/>
    <property type="match status" value="1"/>
</dbReference>
<sequence>MTDATTREPKPTAQRPFTIAVCGGGIGGLALAVGLLHQGVPVHVYEAAHAFAEIGAGIGFGPNSVRAMSLIDPAIQKGFEKRATHNAYPEKRGTFFDFRHGMDGPHGEAGALITPVKDKTGALATVHRAHFLDELVKLVPDECASFGKRVEEVEEVEDGVKLTFHDGSTAEASAVVGCDGIKSRVRAILLGDENKTAHAQFTGKYAYRGLIPMDKAVQALGDELARNSQMYCGYHGHVLTFPIEKGEIMNVVAFKAKSDGKWEDERWVLPMKWEDLNEDYKDWGDKVKCILALMEKPDLWAMFDHLPAATFTKGRICLLGDSAHASTPHQGAGAGMALEDAYVLSNLLGSIHKSSDIERAFKAYDAVRRPRAQKLVVTSREAGTVYEFEADATGDDPLAIKADLDTRWDWIWGEDLPKELEEARKIFSDGGEL</sequence>
<dbReference type="Proteomes" id="UP000192927">
    <property type="component" value="Unassembled WGS sequence"/>
</dbReference>
<dbReference type="GO" id="GO:0016491">
    <property type="term" value="F:oxidoreductase activity"/>
    <property type="evidence" value="ECO:0007669"/>
    <property type="project" value="UniProtKB-KW"/>
</dbReference>
<keyword evidence="2" id="KW-0274">FAD</keyword>
<dbReference type="GO" id="GO:0071949">
    <property type="term" value="F:FAD binding"/>
    <property type="evidence" value="ECO:0007669"/>
    <property type="project" value="InterPro"/>
</dbReference>
<dbReference type="AlphaFoldDB" id="A0A1W5CXF4"/>
<accession>A0A1W5CXF4</accession>
<dbReference type="EMBL" id="FWEW01000662">
    <property type="protein sequence ID" value="SLM35339.1"/>
    <property type="molecule type" value="Genomic_DNA"/>
</dbReference>
<name>A0A1W5CXF4_9LECA</name>
<dbReference type="PRINTS" id="PR00420">
    <property type="entry name" value="RNGMNOXGNASE"/>
</dbReference>
<feature type="domain" description="FAD-binding" evidence="4">
    <location>
        <begin position="19"/>
        <end position="376"/>
    </location>
</feature>
<reference evidence="6" key="1">
    <citation type="submission" date="2017-03" db="EMBL/GenBank/DDBJ databases">
        <authorList>
            <person name="Sharma R."/>
            <person name="Thines M."/>
        </authorList>
    </citation>
    <scope>NUCLEOTIDE SEQUENCE [LARGE SCALE GENOMIC DNA]</scope>
</reference>
<dbReference type="FunFam" id="3.50.50.60:FF:000153">
    <property type="entry name" value="Salicylate hydroxylase, putative"/>
    <property type="match status" value="1"/>
</dbReference>
<keyword evidence="1" id="KW-0285">Flavoprotein</keyword>
<dbReference type="Gene3D" id="3.50.50.60">
    <property type="entry name" value="FAD/NAD(P)-binding domain"/>
    <property type="match status" value="1"/>
</dbReference>
<dbReference type="InterPro" id="IPR051104">
    <property type="entry name" value="FAD_monoxygenase"/>
</dbReference>
<evidence type="ECO:0000256" key="1">
    <source>
        <dbReference type="ARBA" id="ARBA00022630"/>
    </source>
</evidence>
<dbReference type="InterPro" id="IPR036188">
    <property type="entry name" value="FAD/NAD-bd_sf"/>
</dbReference>
<keyword evidence="3" id="KW-0560">Oxidoreductase</keyword>
<evidence type="ECO:0000313" key="5">
    <source>
        <dbReference type="EMBL" id="SLM35339.1"/>
    </source>
</evidence>